<feature type="domain" description="FPG-type" evidence="16">
    <location>
        <begin position="261"/>
        <end position="295"/>
    </location>
</feature>
<reference evidence="19" key="1">
    <citation type="journal article" date="2019" name="Int. J. Syst. Evol. Microbiol.">
        <title>The Global Catalogue of Microorganisms (GCM) 10K type strain sequencing project: providing services to taxonomists for standard genome sequencing and annotation.</title>
        <authorList>
            <consortium name="The Broad Institute Genomics Platform"/>
            <consortium name="The Broad Institute Genome Sequencing Center for Infectious Disease"/>
            <person name="Wu L."/>
            <person name="Ma J."/>
        </authorList>
    </citation>
    <scope>NUCLEOTIDE SEQUENCE [LARGE SCALE GENOMIC DNA]</scope>
    <source>
        <strain evidence="19">TISTR 1511</strain>
    </source>
</reference>
<dbReference type="PANTHER" id="PTHR22993:SF9">
    <property type="entry name" value="FORMAMIDOPYRIMIDINE-DNA GLYCOSYLASE"/>
    <property type="match status" value="1"/>
</dbReference>
<keyword evidence="8 15" id="KW-0862">Zinc</keyword>
<dbReference type="Pfam" id="PF01149">
    <property type="entry name" value="Fapy_DNA_glyco"/>
    <property type="match status" value="1"/>
</dbReference>
<feature type="active site" description="Proton donor; for delta-elimination activity" evidence="15">
    <location>
        <position position="285"/>
    </location>
</feature>
<evidence type="ECO:0000256" key="2">
    <source>
        <dbReference type="ARBA" id="ARBA00009409"/>
    </source>
</evidence>
<dbReference type="InterPro" id="IPR010663">
    <property type="entry name" value="Znf_FPG/IleRS"/>
</dbReference>
<dbReference type="InterPro" id="IPR035937">
    <property type="entry name" value="FPG_N"/>
</dbReference>
<keyword evidence="12 15" id="KW-0511">Multifunctional enzyme</keyword>
<comment type="cofactor">
    <cofactor evidence="15">
        <name>Zn(2+)</name>
        <dbReference type="ChEBI" id="CHEBI:29105"/>
    </cofactor>
    <text evidence="15">Binds 1 zinc ion per subunit.</text>
</comment>
<dbReference type="SUPFAM" id="SSF57716">
    <property type="entry name" value="Glucocorticoid receptor-like (DNA-binding domain)"/>
    <property type="match status" value="1"/>
</dbReference>
<dbReference type="HAMAP" id="MF_00103">
    <property type="entry name" value="Fapy_DNA_glycosyl"/>
    <property type="match status" value="1"/>
</dbReference>
<dbReference type="RefSeq" id="WP_066055905.1">
    <property type="nucleotide sequence ID" value="NZ_JBHUNF010000003.1"/>
</dbReference>
<keyword evidence="4 15" id="KW-0479">Metal-binding</keyword>
<keyword evidence="13 15" id="KW-0326">Glycosidase</keyword>
<evidence type="ECO:0000256" key="4">
    <source>
        <dbReference type="ARBA" id="ARBA00022723"/>
    </source>
</evidence>
<protein>
    <recommendedName>
        <fullName evidence="15">Formamidopyrimidine-DNA glycosylase</fullName>
        <shortName evidence="15">Fapy-DNA glycosylase</shortName>
        <ecNumber evidence="15">3.2.2.23</ecNumber>
    </recommendedName>
    <alternativeName>
        <fullName evidence="15">DNA-(apurinic or apyrimidinic site) lyase MutM</fullName>
        <shortName evidence="15">AP lyase MutM</shortName>
        <ecNumber evidence="15">4.2.99.18</ecNumber>
    </alternativeName>
</protein>
<dbReference type="PANTHER" id="PTHR22993">
    <property type="entry name" value="FORMAMIDOPYRIMIDINE-DNA GLYCOSYLASE"/>
    <property type="match status" value="1"/>
</dbReference>
<dbReference type="InterPro" id="IPR015886">
    <property type="entry name" value="H2TH_FPG"/>
</dbReference>
<gene>
    <name evidence="15 18" type="primary">mutM</name>
    <name evidence="15" type="synonym">fpg</name>
    <name evidence="18" type="ORF">ACFSUQ_05290</name>
</gene>
<feature type="active site" description="Proton donor; for beta-elimination activity" evidence="15">
    <location>
        <position position="67"/>
    </location>
</feature>
<dbReference type="EMBL" id="JBHUNF010000003">
    <property type="protein sequence ID" value="MFD2674715.1"/>
    <property type="molecule type" value="Genomic_DNA"/>
</dbReference>
<feature type="binding site" evidence="15">
    <location>
        <position position="106"/>
    </location>
    <ligand>
        <name>DNA</name>
        <dbReference type="ChEBI" id="CHEBI:16991"/>
    </ligand>
</feature>
<evidence type="ECO:0000256" key="13">
    <source>
        <dbReference type="ARBA" id="ARBA00023295"/>
    </source>
</evidence>
<dbReference type="InterPro" id="IPR020629">
    <property type="entry name" value="FPG_Glyclase"/>
</dbReference>
<dbReference type="InterPro" id="IPR010979">
    <property type="entry name" value="Ribosomal_uS13-like_H2TH"/>
</dbReference>
<dbReference type="NCBIfam" id="NF002211">
    <property type="entry name" value="PRK01103.1"/>
    <property type="match status" value="1"/>
</dbReference>
<feature type="active site" description="Schiff-base intermediate with DNA" evidence="15">
    <location>
        <position position="2"/>
    </location>
</feature>
<comment type="caution">
    <text evidence="15">Lacks conserved residue(s) required for the propagation of feature annotation.</text>
</comment>
<evidence type="ECO:0000256" key="6">
    <source>
        <dbReference type="ARBA" id="ARBA00022771"/>
    </source>
</evidence>
<dbReference type="Proteomes" id="UP001597453">
    <property type="component" value="Unassembled WGS sequence"/>
</dbReference>
<evidence type="ECO:0000256" key="10">
    <source>
        <dbReference type="ARBA" id="ARBA00023204"/>
    </source>
</evidence>
<comment type="catalytic activity">
    <reaction evidence="1 15">
        <text>Hydrolysis of DNA containing ring-opened 7-methylguanine residues, releasing 2,6-diamino-4-hydroxy-5-(N-methyl)formamidopyrimidine.</text>
        <dbReference type="EC" id="3.2.2.23"/>
    </reaction>
</comment>
<feature type="binding site" evidence="15">
    <location>
        <position position="129"/>
    </location>
    <ligand>
        <name>DNA</name>
        <dbReference type="ChEBI" id="CHEBI:16991"/>
    </ligand>
</feature>
<comment type="similarity">
    <text evidence="2 15">Belongs to the FPG family.</text>
</comment>
<comment type="catalytic activity">
    <reaction evidence="14 15">
        <text>2'-deoxyribonucleotide-(2'-deoxyribose 5'-phosphate)-2'-deoxyribonucleotide-DNA = a 3'-end 2'-deoxyribonucleotide-(2,3-dehydro-2,3-deoxyribose 5'-phosphate)-DNA + a 5'-end 5'-phospho-2'-deoxyribonucleoside-DNA + H(+)</text>
        <dbReference type="Rhea" id="RHEA:66592"/>
        <dbReference type="Rhea" id="RHEA-COMP:13180"/>
        <dbReference type="Rhea" id="RHEA-COMP:16897"/>
        <dbReference type="Rhea" id="RHEA-COMP:17067"/>
        <dbReference type="ChEBI" id="CHEBI:15378"/>
        <dbReference type="ChEBI" id="CHEBI:136412"/>
        <dbReference type="ChEBI" id="CHEBI:157695"/>
        <dbReference type="ChEBI" id="CHEBI:167181"/>
        <dbReference type="EC" id="4.2.99.18"/>
    </reaction>
</comment>
<comment type="function">
    <text evidence="15">Involved in base excision repair of DNA damaged by oxidation or by mutagenic agents. Acts as DNA glycosylase that recognizes and removes damaged bases. Has a preference for oxidized purines, such as 7,8-dihydro-8-oxoguanine (8-oxoG). Has AP (apurinic/apyrimidinic) lyase activity and introduces nicks in the DNA strand. Cleaves the DNA backbone by beta-delta elimination to generate a single-strand break at the site of the removed base with both 3'- and 5'-phosphates.</text>
</comment>
<feature type="active site" description="Proton donor" evidence="15">
    <location>
        <position position="3"/>
    </location>
</feature>
<dbReference type="PROSITE" id="PS51068">
    <property type="entry name" value="FPG_CAT"/>
    <property type="match status" value="1"/>
</dbReference>
<dbReference type="Pfam" id="PF06827">
    <property type="entry name" value="zf-FPG_IleRS"/>
    <property type="match status" value="1"/>
</dbReference>
<dbReference type="PROSITE" id="PS51066">
    <property type="entry name" value="ZF_FPG_2"/>
    <property type="match status" value="1"/>
</dbReference>
<dbReference type="SMART" id="SM00898">
    <property type="entry name" value="Fapy_DNA_glyco"/>
    <property type="match status" value="1"/>
</dbReference>
<dbReference type="Gene3D" id="3.20.190.10">
    <property type="entry name" value="MutM-like, N-terminal"/>
    <property type="match status" value="1"/>
</dbReference>
<evidence type="ECO:0000256" key="14">
    <source>
        <dbReference type="ARBA" id="ARBA00044632"/>
    </source>
</evidence>
<evidence type="ECO:0000256" key="1">
    <source>
        <dbReference type="ARBA" id="ARBA00001668"/>
    </source>
</evidence>
<dbReference type="Pfam" id="PF06831">
    <property type="entry name" value="H2TH"/>
    <property type="match status" value="1"/>
</dbReference>
<evidence type="ECO:0000256" key="12">
    <source>
        <dbReference type="ARBA" id="ARBA00023268"/>
    </source>
</evidence>
<name>A0ABW5RJ71_9MICO</name>
<evidence type="ECO:0000256" key="9">
    <source>
        <dbReference type="ARBA" id="ARBA00023125"/>
    </source>
</evidence>
<keyword evidence="19" id="KW-1185">Reference proteome</keyword>
<dbReference type="InterPro" id="IPR000214">
    <property type="entry name" value="Znf_DNA_glyclase/AP_lyase"/>
</dbReference>
<evidence type="ECO:0000256" key="8">
    <source>
        <dbReference type="ARBA" id="ARBA00022833"/>
    </source>
</evidence>
<evidence type="ECO:0000256" key="7">
    <source>
        <dbReference type="ARBA" id="ARBA00022801"/>
    </source>
</evidence>
<evidence type="ECO:0000256" key="11">
    <source>
        <dbReference type="ARBA" id="ARBA00023239"/>
    </source>
</evidence>
<dbReference type="EC" id="3.2.2.23" evidence="15"/>
<keyword evidence="9 15" id="KW-0238">DNA-binding</keyword>
<organism evidence="18 19">
    <name type="scientific">Gulosibacter bifidus</name>
    <dbReference type="NCBI Taxonomy" id="272239"/>
    <lineage>
        <taxon>Bacteria</taxon>
        <taxon>Bacillati</taxon>
        <taxon>Actinomycetota</taxon>
        <taxon>Actinomycetes</taxon>
        <taxon>Micrococcales</taxon>
        <taxon>Microbacteriaceae</taxon>
        <taxon>Gulosibacter</taxon>
    </lineage>
</organism>
<evidence type="ECO:0000259" key="16">
    <source>
        <dbReference type="PROSITE" id="PS51066"/>
    </source>
</evidence>
<sequence>MPELPEVEVVRLGLRPAVTGARVRGVDVLDARSLKRHRDAAGVVKNAADFVAALEGAELCAPQRRGKFLWIPIEPARDEVPRALIAHLGMSGQLLVREPGALDDRHTRIRIRIENPRGDVYELRFADQRCFGSLAVDALVSVGASVVPSQVMHIARDPLDAAFDAVAVRNRIRSSSRAIKAVLLDQQVVSGVGNIYADEALWRARMHWARPASSVSARKVDELLVHARAVMEQALAEGGTSFDALYVNVNGESGYFARSLQVYGRAGEPCNRCGTVIVREPFVNRSSYRCPRCQRQR</sequence>
<dbReference type="CDD" id="cd08966">
    <property type="entry name" value="EcFpg-like_N"/>
    <property type="match status" value="1"/>
</dbReference>
<dbReference type="Gene3D" id="1.10.8.50">
    <property type="match status" value="1"/>
</dbReference>
<dbReference type="EC" id="4.2.99.18" evidence="15"/>
<evidence type="ECO:0000256" key="3">
    <source>
        <dbReference type="ARBA" id="ARBA00011245"/>
    </source>
</evidence>
<dbReference type="SMART" id="SM01232">
    <property type="entry name" value="H2TH"/>
    <property type="match status" value="1"/>
</dbReference>
<dbReference type="InterPro" id="IPR012319">
    <property type="entry name" value="FPG_cat"/>
</dbReference>
<comment type="subunit">
    <text evidence="3 15">Monomer.</text>
</comment>
<comment type="caution">
    <text evidence="18">The sequence shown here is derived from an EMBL/GenBank/DDBJ whole genome shotgun (WGS) entry which is preliminary data.</text>
</comment>
<proteinExistence type="inferred from homology"/>
<dbReference type="GO" id="GO:0008534">
    <property type="term" value="F:oxidized purine nucleobase lesion DNA N-glycosylase activity"/>
    <property type="evidence" value="ECO:0007669"/>
    <property type="project" value="UniProtKB-EC"/>
</dbReference>
<dbReference type="NCBIfam" id="TIGR00577">
    <property type="entry name" value="fpg"/>
    <property type="match status" value="1"/>
</dbReference>
<keyword evidence="10 15" id="KW-0234">DNA repair</keyword>
<evidence type="ECO:0000313" key="18">
    <source>
        <dbReference type="EMBL" id="MFD2674715.1"/>
    </source>
</evidence>
<keyword evidence="7 15" id="KW-0378">Hydrolase</keyword>
<accession>A0ABW5RJ71</accession>
<dbReference type="SUPFAM" id="SSF46946">
    <property type="entry name" value="S13-like H2TH domain"/>
    <property type="match status" value="1"/>
</dbReference>
<keyword evidence="5 15" id="KW-0227">DNA damage</keyword>
<dbReference type="GO" id="GO:0140078">
    <property type="term" value="F:class I DNA-(apurinic or apyrimidinic site) endonuclease activity"/>
    <property type="evidence" value="ECO:0007669"/>
    <property type="project" value="UniProtKB-EC"/>
</dbReference>
<dbReference type="SUPFAM" id="SSF81624">
    <property type="entry name" value="N-terminal domain of MutM-like DNA repair proteins"/>
    <property type="match status" value="1"/>
</dbReference>
<evidence type="ECO:0000256" key="15">
    <source>
        <dbReference type="HAMAP-Rule" id="MF_00103"/>
    </source>
</evidence>
<evidence type="ECO:0000313" key="19">
    <source>
        <dbReference type="Proteomes" id="UP001597453"/>
    </source>
</evidence>
<evidence type="ECO:0000256" key="5">
    <source>
        <dbReference type="ARBA" id="ARBA00022763"/>
    </source>
</evidence>
<keyword evidence="11 15" id="KW-0456">Lyase</keyword>
<evidence type="ECO:0000259" key="17">
    <source>
        <dbReference type="PROSITE" id="PS51068"/>
    </source>
</evidence>
<feature type="domain" description="Formamidopyrimidine-DNA glycosylase catalytic" evidence="17">
    <location>
        <begin position="2"/>
        <end position="132"/>
    </location>
</feature>
<keyword evidence="6 15" id="KW-0863">Zinc-finger</keyword>